<evidence type="ECO:0000313" key="2">
    <source>
        <dbReference type="EMBL" id="AGW43624.1"/>
    </source>
</evidence>
<sequence length="60" mass="6677">MDGIAEKWRALILFLGSVIGWTGWDWSTAASIATFVYAVFATITYIPKAINAIKEIRSKL</sequence>
<evidence type="ECO:0000256" key="1">
    <source>
        <dbReference type="SAM" id="Phobius"/>
    </source>
</evidence>
<keyword evidence="1" id="KW-0472">Membrane</keyword>
<keyword evidence="1" id="KW-0812">Transmembrane</keyword>
<proteinExistence type="predicted"/>
<organism evidence="2 3">
    <name type="scientific">Burkholderia phage JG068</name>
    <dbReference type="NCBI Taxonomy" id="1401297"/>
    <lineage>
        <taxon>Viruses</taxon>
        <taxon>Duplodnaviria</taxon>
        <taxon>Heunggongvirae</taxon>
        <taxon>Uroviricota</taxon>
        <taxon>Caudoviricetes</taxon>
        <taxon>Autographivirales</taxon>
        <taxon>Autonotataviridae</taxon>
        <taxon>Mguuvirus</taxon>
        <taxon>Mguuvirus JG068</taxon>
    </lineage>
</organism>
<protein>
    <submittedName>
        <fullName evidence="2">Pinholin</fullName>
    </submittedName>
</protein>
<gene>
    <name evidence="2" type="ORF">JG068_042</name>
</gene>
<feature type="transmembrane region" description="Helical" evidence="1">
    <location>
        <begin position="7"/>
        <end position="24"/>
    </location>
</feature>
<dbReference type="RefSeq" id="YP_008853881.1">
    <property type="nucleotide sequence ID" value="NC_022916.1"/>
</dbReference>
<dbReference type="KEGG" id="vg:17699720"/>
<name>U3PFQ7_9CAUD</name>
<feature type="transmembrane region" description="Helical" evidence="1">
    <location>
        <begin position="30"/>
        <end position="50"/>
    </location>
</feature>
<keyword evidence="3" id="KW-1185">Reference proteome</keyword>
<evidence type="ECO:0000313" key="3">
    <source>
        <dbReference type="Proteomes" id="UP000016892"/>
    </source>
</evidence>
<dbReference type="Proteomes" id="UP000016892">
    <property type="component" value="Segment"/>
</dbReference>
<keyword evidence="1" id="KW-1133">Transmembrane helix</keyword>
<dbReference type="GeneID" id="17699720"/>
<reference evidence="2 3" key="1">
    <citation type="journal article" date="2013" name="BMC Genomics">
        <title>Genomic characterization of JG068, a novel virulent podovirus active against Burkholderia cenocepacia.</title>
        <authorList>
            <person name="Lynch K.H."/>
            <person name="Abdu A.H."/>
            <person name="Schobert M."/>
            <person name="Dennis J.J."/>
        </authorList>
    </citation>
    <scope>NUCLEOTIDE SEQUENCE [LARGE SCALE GENOMIC DNA]</scope>
</reference>
<accession>U3PFQ7</accession>
<dbReference type="EMBL" id="KC853746">
    <property type="protein sequence ID" value="AGW43624.1"/>
    <property type="molecule type" value="Genomic_DNA"/>
</dbReference>